<sequence length="632" mass="66944">MVGRMVWSLEETSRWGVLPVAILLASVLGVRLGAIALPRSLPRERALFGAVSTIAVLVTIVRVLGRVEALSRGPMIGGLAACAIASMIVRRQRRVGLSWQQAITTEVLPVAAVSIAAVAATALAAYFLPVWQWDGLGYHLPYVNFALQDRGFAGVPEDMAYLGTYPHAIEDYFLAWRAMLPDDRLVDAAQIPLGLIGALAIAVIARQAGARRDHATAAGLLWLTLPAVFLQLPTNYIDVGATAMLLAAAAFTLAEPTNDHLVAAGIALGLFLGSKPNAPMGVTVLFAVLAVRGWKAGRRGAIVASGAVTLLLGAESYVLNLVRHGNPIWPVQMKLGPIVLPGDVPMAAVLSSGCASPRVEGSLPIRIFRSWTALDAPPIFDMRYGGLGILFLVALPIAIALVVRRRSIALAVVMLATLASPDPAIPRYILAFPGIVFALAASQLSTLASPWARRGVLGFTAMAAAIGLWRAYPALVGEGPPLADYRHMNEKERIDAVGADGPPGRFHDALAKMKPGETTAFDSSLELSYLAWPPDLSTRALHVPDGASEADATRILADPKVSMLIVGEGSPIAKAALGQGDEGRFTQLFRCRSRVPPACLAEAATGAKEPSGEKLLDILNQRWPSCVVLHRK</sequence>
<keyword evidence="3" id="KW-1185">Reference proteome</keyword>
<evidence type="ECO:0000313" key="3">
    <source>
        <dbReference type="Proteomes" id="UP000064967"/>
    </source>
</evidence>
<dbReference type="RefSeq" id="WP_146649669.1">
    <property type="nucleotide sequence ID" value="NZ_CP012333.1"/>
</dbReference>
<feature type="transmembrane region" description="Helical" evidence="1">
    <location>
        <begin position="217"/>
        <end position="237"/>
    </location>
</feature>
<protein>
    <recommendedName>
        <fullName evidence="4">Glycosyltransferase RgtA/B/C/D-like domain-containing protein</fullName>
    </recommendedName>
</protein>
<keyword evidence="1" id="KW-0812">Transmembrane</keyword>
<reference evidence="2 3" key="1">
    <citation type="submission" date="2015-08" db="EMBL/GenBank/DDBJ databases">
        <authorList>
            <person name="Babu N.S."/>
            <person name="Beckwith C.J."/>
            <person name="Beseler K.G."/>
            <person name="Brison A."/>
            <person name="Carone J.V."/>
            <person name="Caskin T.P."/>
            <person name="Diamond M."/>
            <person name="Durham M.E."/>
            <person name="Foxe J.M."/>
            <person name="Go M."/>
            <person name="Henderson B.A."/>
            <person name="Jones I.B."/>
            <person name="McGettigan J.A."/>
            <person name="Micheletti S.J."/>
            <person name="Nasrallah M.E."/>
            <person name="Ortiz D."/>
            <person name="Piller C.R."/>
            <person name="Privatt S.R."/>
            <person name="Schneider S.L."/>
            <person name="Sharp S."/>
            <person name="Smith T.C."/>
            <person name="Stanton J.D."/>
            <person name="Ullery H.E."/>
            <person name="Wilson R.J."/>
            <person name="Serrano M.G."/>
            <person name="Buck G."/>
            <person name="Lee V."/>
            <person name="Wang Y."/>
            <person name="Carvalho R."/>
            <person name="Voegtly L."/>
            <person name="Shi R."/>
            <person name="Duckworth R."/>
            <person name="Johnson A."/>
            <person name="Loviza R."/>
            <person name="Walstead R."/>
            <person name="Shah Z."/>
            <person name="Kiflezghi M."/>
            <person name="Wade K."/>
            <person name="Ball S.L."/>
            <person name="Bradley K.W."/>
            <person name="Asai D.J."/>
            <person name="Bowman C.A."/>
            <person name="Russell D.A."/>
            <person name="Pope W.H."/>
            <person name="Jacobs-Sera D."/>
            <person name="Hendrix R.W."/>
            <person name="Hatfull G.F."/>
        </authorList>
    </citation>
    <scope>NUCLEOTIDE SEQUENCE [LARGE SCALE GENOMIC DNA]</scope>
    <source>
        <strain evidence="2 3">DSM 27648</strain>
    </source>
</reference>
<feature type="transmembrane region" description="Helical" evidence="1">
    <location>
        <begin position="301"/>
        <end position="319"/>
    </location>
</feature>
<dbReference type="STRING" id="1391654.AKJ09_05355"/>
<dbReference type="AlphaFoldDB" id="A0A0K1PZ67"/>
<organism evidence="2 3">
    <name type="scientific">Labilithrix luteola</name>
    <dbReference type="NCBI Taxonomy" id="1391654"/>
    <lineage>
        <taxon>Bacteria</taxon>
        <taxon>Pseudomonadati</taxon>
        <taxon>Myxococcota</taxon>
        <taxon>Polyangia</taxon>
        <taxon>Polyangiales</taxon>
        <taxon>Labilitrichaceae</taxon>
        <taxon>Labilithrix</taxon>
    </lineage>
</organism>
<feature type="transmembrane region" description="Helical" evidence="1">
    <location>
        <begin position="188"/>
        <end position="205"/>
    </location>
</feature>
<accession>A0A0K1PZ67</accession>
<evidence type="ECO:0000256" key="1">
    <source>
        <dbReference type="SAM" id="Phobius"/>
    </source>
</evidence>
<keyword evidence="1" id="KW-1133">Transmembrane helix</keyword>
<gene>
    <name evidence="2" type="ORF">AKJ09_05355</name>
</gene>
<evidence type="ECO:0000313" key="2">
    <source>
        <dbReference type="EMBL" id="AKU98691.1"/>
    </source>
</evidence>
<dbReference type="EMBL" id="CP012333">
    <property type="protein sequence ID" value="AKU98691.1"/>
    <property type="molecule type" value="Genomic_DNA"/>
</dbReference>
<feature type="transmembrane region" description="Helical" evidence="1">
    <location>
        <begin position="70"/>
        <end position="89"/>
    </location>
</feature>
<proteinExistence type="predicted"/>
<keyword evidence="1" id="KW-0472">Membrane</keyword>
<feature type="transmembrane region" description="Helical" evidence="1">
    <location>
        <begin position="46"/>
        <end position="64"/>
    </location>
</feature>
<feature type="transmembrane region" description="Helical" evidence="1">
    <location>
        <begin position="110"/>
        <end position="131"/>
    </location>
</feature>
<feature type="transmembrane region" description="Helical" evidence="1">
    <location>
        <begin position="424"/>
        <end position="445"/>
    </location>
</feature>
<feature type="transmembrane region" description="Helical" evidence="1">
    <location>
        <begin position="384"/>
        <end position="403"/>
    </location>
</feature>
<feature type="transmembrane region" description="Helical" evidence="1">
    <location>
        <begin position="15"/>
        <end position="34"/>
    </location>
</feature>
<dbReference type="Proteomes" id="UP000064967">
    <property type="component" value="Chromosome"/>
</dbReference>
<dbReference type="OrthoDB" id="5378994at2"/>
<dbReference type="KEGG" id="llu:AKJ09_05355"/>
<evidence type="ECO:0008006" key="4">
    <source>
        <dbReference type="Google" id="ProtNLM"/>
    </source>
</evidence>
<name>A0A0K1PZ67_9BACT</name>